<evidence type="ECO:0000256" key="4">
    <source>
        <dbReference type="ARBA" id="ARBA00022777"/>
    </source>
</evidence>
<keyword evidence="2 7" id="KW-0808">Transferase</keyword>
<proteinExistence type="predicted"/>
<dbReference type="EC" id="2.7.1.35" evidence="1"/>
<keyword evidence="4 7" id="KW-0418">Kinase</keyword>
<dbReference type="CDD" id="cd01173">
    <property type="entry name" value="pyridoxal_pyridoxamine_kinase"/>
    <property type="match status" value="1"/>
</dbReference>
<evidence type="ECO:0000313" key="7">
    <source>
        <dbReference type="EMBL" id="MBA8794991.1"/>
    </source>
</evidence>
<protein>
    <recommendedName>
        <fullName evidence="1">pyridoxal kinase</fullName>
        <ecNumber evidence="1">2.7.1.35</ecNumber>
    </recommendedName>
</protein>
<feature type="domain" description="Pyridoxamine kinase/Phosphomethylpyrimidine kinase" evidence="6">
    <location>
        <begin position="92"/>
        <end position="255"/>
    </location>
</feature>
<dbReference type="Proteomes" id="UP000523079">
    <property type="component" value="Unassembled WGS sequence"/>
</dbReference>
<name>A0A7W3ITK5_9ACTN</name>
<dbReference type="GO" id="GO:0005829">
    <property type="term" value="C:cytosol"/>
    <property type="evidence" value="ECO:0007669"/>
    <property type="project" value="TreeGrafter"/>
</dbReference>
<dbReference type="PANTHER" id="PTHR10534">
    <property type="entry name" value="PYRIDOXAL KINASE"/>
    <property type="match status" value="1"/>
</dbReference>
<dbReference type="RefSeq" id="WP_182560612.1">
    <property type="nucleotide sequence ID" value="NZ_JACGWT010000004.1"/>
</dbReference>
<dbReference type="PANTHER" id="PTHR10534:SF2">
    <property type="entry name" value="PYRIDOXAL KINASE"/>
    <property type="match status" value="1"/>
</dbReference>
<evidence type="ECO:0000259" key="6">
    <source>
        <dbReference type="Pfam" id="PF08543"/>
    </source>
</evidence>
<organism evidence="7 8">
    <name type="scientific">Microlunatus kandeliicorticis</name>
    <dbReference type="NCBI Taxonomy" id="1759536"/>
    <lineage>
        <taxon>Bacteria</taxon>
        <taxon>Bacillati</taxon>
        <taxon>Actinomycetota</taxon>
        <taxon>Actinomycetes</taxon>
        <taxon>Propionibacteriales</taxon>
        <taxon>Propionibacteriaceae</taxon>
        <taxon>Microlunatus</taxon>
    </lineage>
</organism>
<accession>A0A7W3ITK5</accession>
<keyword evidence="3" id="KW-0547">Nucleotide-binding</keyword>
<dbReference type="GO" id="GO:0009443">
    <property type="term" value="P:pyridoxal 5'-phosphate salvage"/>
    <property type="evidence" value="ECO:0007669"/>
    <property type="project" value="InterPro"/>
</dbReference>
<dbReference type="NCBIfam" id="TIGR00687">
    <property type="entry name" value="pyridox_kin"/>
    <property type="match status" value="1"/>
</dbReference>
<keyword evidence="5" id="KW-0067">ATP-binding</keyword>
<keyword evidence="8" id="KW-1185">Reference proteome</keyword>
<evidence type="ECO:0000313" key="8">
    <source>
        <dbReference type="Proteomes" id="UP000523079"/>
    </source>
</evidence>
<dbReference type="Pfam" id="PF08543">
    <property type="entry name" value="Phos_pyr_kin"/>
    <property type="match status" value="1"/>
</dbReference>
<dbReference type="GO" id="GO:0005524">
    <property type="term" value="F:ATP binding"/>
    <property type="evidence" value="ECO:0007669"/>
    <property type="project" value="UniProtKB-KW"/>
</dbReference>
<comment type="caution">
    <text evidence="7">The sequence shown here is derived from an EMBL/GenBank/DDBJ whole genome shotgun (WGS) entry which is preliminary data.</text>
</comment>
<dbReference type="EMBL" id="JACGWT010000004">
    <property type="protein sequence ID" value="MBA8794991.1"/>
    <property type="molecule type" value="Genomic_DNA"/>
</dbReference>
<dbReference type="InterPro" id="IPR013749">
    <property type="entry name" value="PM/HMP-P_kinase-1"/>
</dbReference>
<dbReference type="InterPro" id="IPR004625">
    <property type="entry name" value="PyrdxlKinase"/>
</dbReference>
<evidence type="ECO:0000256" key="2">
    <source>
        <dbReference type="ARBA" id="ARBA00022679"/>
    </source>
</evidence>
<evidence type="ECO:0000256" key="1">
    <source>
        <dbReference type="ARBA" id="ARBA00012104"/>
    </source>
</evidence>
<reference evidence="7 8" key="1">
    <citation type="submission" date="2020-07" db="EMBL/GenBank/DDBJ databases">
        <title>Sequencing the genomes of 1000 actinobacteria strains.</title>
        <authorList>
            <person name="Klenk H.-P."/>
        </authorList>
    </citation>
    <scope>NUCLEOTIDE SEQUENCE [LARGE SCALE GENOMIC DNA]</scope>
    <source>
        <strain evidence="7 8">DSM 100723</strain>
    </source>
</reference>
<gene>
    <name evidence="7" type="ORF">FHX74_002619</name>
</gene>
<sequence length="284" mass="30194">MTSILSIQSSVAYGHVGNSAATFPLMRRGVEVWPVITVHFSNHTGYGAWRGPMLGADDVLDVVTGIDERGVLGRCDAVLSGYQGAPEVSAAILAAVDLVKRRNPAAIYCCDPVIGDDDRGVYVRPELAPLIKDRVLPAAQVVTPNQFELEYLTDHPVTTLADVLAAAAELRRRGPRTVLVTSVRHEQTPADQVEMVAVDDTGAWAVRTPLLPRTFNGTGDLTAAMFLAALLDGVGLAEALARTAAIVYGVLDATWAADARELQLVAAQDQLVAPTRTFEVTALG</sequence>
<dbReference type="NCBIfam" id="NF004398">
    <property type="entry name" value="PRK05756.1"/>
    <property type="match status" value="1"/>
</dbReference>
<evidence type="ECO:0000256" key="5">
    <source>
        <dbReference type="ARBA" id="ARBA00022840"/>
    </source>
</evidence>
<dbReference type="Gene3D" id="3.40.1190.20">
    <property type="match status" value="1"/>
</dbReference>
<evidence type="ECO:0000256" key="3">
    <source>
        <dbReference type="ARBA" id="ARBA00022741"/>
    </source>
</evidence>
<dbReference type="InterPro" id="IPR029056">
    <property type="entry name" value="Ribokinase-like"/>
</dbReference>
<dbReference type="AlphaFoldDB" id="A0A7W3ITK5"/>
<dbReference type="SUPFAM" id="SSF53613">
    <property type="entry name" value="Ribokinase-like"/>
    <property type="match status" value="1"/>
</dbReference>
<dbReference type="GO" id="GO:0008478">
    <property type="term" value="F:pyridoxal kinase activity"/>
    <property type="evidence" value="ECO:0007669"/>
    <property type="project" value="UniProtKB-EC"/>
</dbReference>